<dbReference type="EMBL" id="JAQQWM010000006">
    <property type="protein sequence ID" value="KAK8060710.1"/>
    <property type="molecule type" value="Genomic_DNA"/>
</dbReference>
<accession>A0ABR1URN3</accession>
<protein>
    <submittedName>
        <fullName evidence="1">Uncharacterized protein</fullName>
    </submittedName>
</protein>
<comment type="caution">
    <text evidence="1">The sequence shown here is derived from an EMBL/GenBank/DDBJ whole genome shotgun (WGS) entry which is preliminary data.</text>
</comment>
<sequence>MTPDDQELARRLYEAFRNIVDTFEEQEQNASAIAKGEPTSPPNFSAAVDKAVNHTPDFIVQLLCWMEQDVSTRDYITRNFKPERDLPFSPHKNASAVATA</sequence>
<evidence type="ECO:0000313" key="1">
    <source>
        <dbReference type="EMBL" id="KAK8060710.1"/>
    </source>
</evidence>
<organism evidence="1 2">
    <name type="scientific">Apiospora saccharicola</name>
    <dbReference type="NCBI Taxonomy" id="335842"/>
    <lineage>
        <taxon>Eukaryota</taxon>
        <taxon>Fungi</taxon>
        <taxon>Dikarya</taxon>
        <taxon>Ascomycota</taxon>
        <taxon>Pezizomycotina</taxon>
        <taxon>Sordariomycetes</taxon>
        <taxon>Xylariomycetidae</taxon>
        <taxon>Amphisphaeriales</taxon>
        <taxon>Apiosporaceae</taxon>
        <taxon>Apiospora</taxon>
    </lineage>
</organism>
<evidence type="ECO:0000313" key="2">
    <source>
        <dbReference type="Proteomes" id="UP001446871"/>
    </source>
</evidence>
<keyword evidence="2" id="KW-1185">Reference proteome</keyword>
<gene>
    <name evidence="1" type="ORF">PG996_010640</name>
</gene>
<name>A0ABR1URN3_9PEZI</name>
<reference evidence="1 2" key="1">
    <citation type="submission" date="2023-01" db="EMBL/GenBank/DDBJ databases">
        <title>Analysis of 21 Apiospora genomes using comparative genomics revels a genus with tremendous synthesis potential of carbohydrate active enzymes and secondary metabolites.</title>
        <authorList>
            <person name="Sorensen T."/>
        </authorList>
    </citation>
    <scope>NUCLEOTIDE SEQUENCE [LARGE SCALE GENOMIC DNA]</scope>
    <source>
        <strain evidence="1 2">CBS 83171</strain>
    </source>
</reference>
<proteinExistence type="predicted"/>
<dbReference type="Proteomes" id="UP001446871">
    <property type="component" value="Unassembled WGS sequence"/>
</dbReference>